<gene>
    <name evidence="1" type="ORF">PI93_023365</name>
</gene>
<keyword evidence="2" id="KW-1185">Reference proteome</keyword>
<dbReference type="EMBL" id="CP047385">
    <property type="protein sequence ID" value="QHF15261.1"/>
    <property type="molecule type" value="Genomic_DNA"/>
</dbReference>
<proteinExistence type="predicted"/>
<reference evidence="1 2" key="1">
    <citation type="journal article" date="2015" name="Genome Announc.">
        <title>Genome Sequences of Two Pandoraea pnomenusa Isolates Recovered 11 Months Apart from a Cystic Fibrosis Patient.</title>
        <authorList>
            <person name="Ee R."/>
            <person name="Ambrose M."/>
            <person name="Lazenby J."/>
            <person name="Williams P."/>
            <person name="Chan K.G."/>
            <person name="Roddam L."/>
        </authorList>
    </citation>
    <scope>NUCLEOTIDE SEQUENCE [LARGE SCALE GENOMIC DNA]</scope>
    <source>
        <strain evidence="1 2">6399</strain>
    </source>
</reference>
<dbReference type="PANTHER" id="PTHR41791">
    <property type="entry name" value="SSL7039 PROTEIN"/>
    <property type="match status" value="1"/>
</dbReference>
<name>A0ABX6HWE4_9BURK</name>
<evidence type="ECO:0000313" key="1">
    <source>
        <dbReference type="EMBL" id="QHF15261.1"/>
    </source>
</evidence>
<dbReference type="Proteomes" id="UP000035080">
    <property type="component" value="Chromosome"/>
</dbReference>
<dbReference type="InterPro" id="IPR014056">
    <property type="entry name" value="TypeIITA-like_toxin_pred"/>
</dbReference>
<dbReference type="PIRSF" id="PIRSF028744">
    <property type="entry name" value="Addict_mod_HI1419"/>
    <property type="match status" value="1"/>
</dbReference>
<protein>
    <submittedName>
        <fullName evidence="1">Type II toxin-antitoxin system RelE/ParE family toxin</fullName>
    </submittedName>
</protein>
<dbReference type="Pfam" id="PF05973">
    <property type="entry name" value="Gp49"/>
    <property type="match status" value="1"/>
</dbReference>
<sequence length="102" mass="11434">MYVINQSRAFRTWLKGLRDTAAKARILVRIKRAEMGNFGDTKSLGAGLWEMRIDVGAGYRVYYGQDEALTYLLVCGGDKSTQSADIARAKIVWANVKKESSR</sequence>
<dbReference type="PANTHER" id="PTHR41791:SF1">
    <property type="entry name" value="SSL7039 PROTEIN"/>
    <property type="match status" value="1"/>
</dbReference>
<organism evidence="1 2">
    <name type="scientific">Pandoraea fibrosis</name>
    <dbReference type="NCBI Taxonomy" id="1891094"/>
    <lineage>
        <taxon>Bacteria</taxon>
        <taxon>Pseudomonadati</taxon>
        <taxon>Pseudomonadota</taxon>
        <taxon>Betaproteobacteria</taxon>
        <taxon>Burkholderiales</taxon>
        <taxon>Burkholderiaceae</taxon>
        <taxon>Pandoraea</taxon>
    </lineage>
</organism>
<dbReference type="InterPro" id="IPR009241">
    <property type="entry name" value="HigB-like"/>
</dbReference>
<accession>A0ABX6HWE4</accession>
<dbReference type="RefSeq" id="WP_052240851.1">
    <property type="nucleotide sequence ID" value="NZ_CP047385.1"/>
</dbReference>
<dbReference type="NCBIfam" id="TIGR02683">
    <property type="entry name" value="upstrm_HI1419"/>
    <property type="match status" value="1"/>
</dbReference>
<evidence type="ECO:0000313" key="2">
    <source>
        <dbReference type="Proteomes" id="UP000035080"/>
    </source>
</evidence>